<dbReference type="PANTHER" id="PTHR43150:SF2">
    <property type="entry name" value="HYPERKINETIC, ISOFORM M"/>
    <property type="match status" value="1"/>
</dbReference>
<evidence type="ECO:0000313" key="6">
    <source>
        <dbReference type="Proteomes" id="UP000078559"/>
    </source>
</evidence>
<dbReference type="Pfam" id="PF00248">
    <property type="entry name" value="Aldo_ket_red"/>
    <property type="match status" value="1"/>
</dbReference>
<evidence type="ECO:0000256" key="1">
    <source>
        <dbReference type="ARBA" id="ARBA00006515"/>
    </source>
</evidence>
<evidence type="ECO:0000313" key="5">
    <source>
        <dbReference type="EMBL" id="KUI69599.1"/>
    </source>
</evidence>
<proteinExistence type="inferred from homology"/>
<dbReference type="CDD" id="cd19143">
    <property type="entry name" value="AKR_AKR6C1_2"/>
    <property type="match status" value="1"/>
</dbReference>
<keyword evidence="6" id="KW-1185">Reference proteome</keyword>
<accession>A0A194VZF2</accession>
<evidence type="ECO:0000256" key="2">
    <source>
        <dbReference type="ARBA" id="ARBA00022857"/>
    </source>
</evidence>
<dbReference type="Gene3D" id="3.20.20.100">
    <property type="entry name" value="NADP-dependent oxidoreductase domain"/>
    <property type="match status" value="1"/>
</dbReference>
<dbReference type="GO" id="GO:0016491">
    <property type="term" value="F:oxidoreductase activity"/>
    <property type="evidence" value="ECO:0007669"/>
    <property type="project" value="UniProtKB-KW"/>
</dbReference>
<feature type="domain" description="NADP-dependent oxidoreductase" evidence="4">
    <location>
        <begin position="98"/>
        <end position="404"/>
    </location>
</feature>
<dbReference type="AlphaFoldDB" id="A0A194VZF2"/>
<keyword evidence="5" id="KW-0813">Transport</keyword>
<dbReference type="OrthoDB" id="1720422at2759"/>
<protein>
    <submittedName>
        <fullName evidence="5">Voltage-gated potassium channel subunit beta</fullName>
    </submittedName>
</protein>
<keyword evidence="5" id="KW-0407">Ion channel</keyword>
<organism evidence="5 6">
    <name type="scientific">Cytospora mali</name>
    <name type="common">Apple Valsa canker fungus</name>
    <name type="synonym">Valsa mali</name>
    <dbReference type="NCBI Taxonomy" id="578113"/>
    <lineage>
        <taxon>Eukaryota</taxon>
        <taxon>Fungi</taxon>
        <taxon>Dikarya</taxon>
        <taxon>Ascomycota</taxon>
        <taxon>Pezizomycotina</taxon>
        <taxon>Sordariomycetes</taxon>
        <taxon>Sordariomycetidae</taxon>
        <taxon>Diaporthales</taxon>
        <taxon>Cytosporaceae</taxon>
        <taxon>Cytospora</taxon>
    </lineage>
</organism>
<keyword evidence="5" id="KW-0406">Ion transport</keyword>
<sequence length="418" mass="46320">MSSLSLLPMRQLRTSPLSSLTFATSSPSSLLRTITGSTASKSSFPTSRIRTSLVVTPSFSSYYSTAMAQRTVRSAYDPKDMKFRYLGPTGLKVSVFALGGWLTYGGTQKGSVVKEILQAAWDNGIQTFDTAETYADGACEVEMGIALKELDWPRDEYVLITKIFFGTGRKEPNTRGLSRKHVIEGLKSSLARLQTPYVDVVFAHRPDVGTPMLEIVEGFTQAIRNLNLAYYWGTSEWNATQIMEATRLAEKHNLIAPIAEQPQYNAFHREKVEVEFKPLFDQFGYGTTIWSPLASGLLTGKYNDGIPDDSRFATNKAFFGDTIKRLETEEGKAKIEKVRKLTKIAEKLGGSPAHLALAWAAKNPNVSTVILGATKVEQIHDNVKALALLDKLTPEIVEEIEAVLDNKPQPKPAFNRER</sequence>
<name>A0A194VZF2_CYTMA</name>
<dbReference type="EMBL" id="CM003102">
    <property type="protein sequence ID" value="KUI69599.1"/>
    <property type="molecule type" value="Genomic_DNA"/>
</dbReference>
<dbReference type="Proteomes" id="UP000078559">
    <property type="component" value="Chromosome 5"/>
</dbReference>
<dbReference type="SMR" id="A0A194VZF2"/>
<keyword evidence="2" id="KW-0521">NADP</keyword>
<gene>
    <name evidence="5" type="ORF">VM1G_04741</name>
</gene>
<dbReference type="InterPro" id="IPR036812">
    <property type="entry name" value="NAD(P)_OxRdtase_dom_sf"/>
</dbReference>
<evidence type="ECO:0000259" key="4">
    <source>
        <dbReference type="Pfam" id="PF00248"/>
    </source>
</evidence>
<dbReference type="SUPFAM" id="SSF51430">
    <property type="entry name" value="NAD(P)-linked oxidoreductase"/>
    <property type="match status" value="1"/>
</dbReference>
<dbReference type="GO" id="GO:0034220">
    <property type="term" value="P:monoatomic ion transmembrane transport"/>
    <property type="evidence" value="ECO:0007669"/>
    <property type="project" value="UniProtKB-KW"/>
</dbReference>
<comment type="similarity">
    <text evidence="1">Belongs to the shaker potassium channel beta subunit family.</text>
</comment>
<dbReference type="PANTHER" id="PTHR43150">
    <property type="entry name" value="HYPERKINETIC, ISOFORM M"/>
    <property type="match status" value="1"/>
</dbReference>
<dbReference type="InterPro" id="IPR005399">
    <property type="entry name" value="K_chnl_volt-dep_bsu_KCNAB-rel"/>
</dbReference>
<reference evidence="5" key="1">
    <citation type="submission" date="2014-12" db="EMBL/GenBank/DDBJ databases">
        <title>Genome Sequence of Valsa Canker Pathogens Uncovers a Specific Adaption of Colonization on Woody Bark.</title>
        <authorList>
            <person name="Yin Z."/>
            <person name="Liu H."/>
            <person name="Gao X."/>
            <person name="Li Z."/>
            <person name="Song N."/>
            <person name="Ke X."/>
            <person name="Dai Q."/>
            <person name="Wu Y."/>
            <person name="Sun Y."/>
            <person name="Xu J.-R."/>
            <person name="Kang Z.K."/>
            <person name="Wang L."/>
            <person name="Huang L."/>
        </authorList>
    </citation>
    <scope>NUCLEOTIDE SEQUENCE [LARGE SCALE GENOMIC DNA]</scope>
    <source>
        <strain evidence="5">03-8</strain>
    </source>
</reference>
<dbReference type="InterPro" id="IPR023210">
    <property type="entry name" value="NADP_OxRdtase_dom"/>
</dbReference>
<evidence type="ECO:0000256" key="3">
    <source>
        <dbReference type="ARBA" id="ARBA00023002"/>
    </source>
</evidence>
<keyword evidence="3" id="KW-0560">Oxidoreductase</keyword>
<dbReference type="PRINTS" id="PR01577">
    <property type="entry name" value="KCNABCHANNEL"/>
</dbReference>